<keyword evidence="2" id="KW-0233">DNA recombination</keyword>
<dbReference type="GO" id="GO:0000150">
    <property type="term" value="F:DNA strand exchange activity"/>
    <property type="evidence" value="ECO:0007669"/>
    <property type="project" value="InterPro"/>
</dbReference>
<protein>
    <submittedName>
        <fullName evidence="5">Recombinase family protein</fullName>
    </submittedName>
</protein>
<dbReference type="PANTHER" id="PTHR30461:SF2">
    <property type="entry name" value="SERINE RECOMBINASE PINE-RELATED"/>
    <property type="match status" value="1"/>
</dbReference>
<feature type="domain" description="Recombinase" evidence="4">
    <location>
        <begin position="18"/>
        <end position="91"/>
    </location>
</feature>
<comment type="caution">
    <text evidence="5">The sequence shown here is derived from an EMBL/GenBank/DDBJ whole genome shotgun (WGS) entry which is preliminary data.</text>
</comment>
<dbReference type="Gene3D" id="3.90.1750.20">
    <property type="entry name" value="Putative Large Serine Recombinase, Chain B, Domain 2"/>
    <property type="match status" value="1"/>
</dbReference>
<accession>A0A850H5U9</accession>
<dbReference type="InterPro" id="IPR050639">
    <property type="entry name" value="SSR_resolvase"/>
</dbReference>
<dbReference type="GO" id="GO:0003677">
    <property type="term" value="F:DNA binding"/>
    <property type="evidence" value="ECO:0007669"/>
    <property type="project" value="UniProtKB-KW"/>
</dbReference>
<dbReference type="AlphaFoldDB" id="A0A850H5U9"/>
<dbReference type="RefSeq" id="WP_176268275.1">
    <property type="nucleotide sequence ID" value="NZ_JABWGV010000008.1"/>
</dbReference>
<keyword evidence="1" id="KW-0238">DNA-binding</keyword>
<evidence type="ECO:0000313" key="5">
    <source>
        <dbReference type="EMBL" id="NVD46046.1"/>
    </source>
</evidence>
<reference evidence="5 6" key="1">
    <citation type="submission" date="2020-06" db="EMBL/GenBank/DDBJ databases">
        <title>Altererythrobacter sp. HHU K3-1.</title>
        <authorList>
            <person name="Zhang D."/>
            <person name="Xue H."/>
        </authorList>
    </citation>
    <scope>NUCLEOTIDE SEQUENCE [LARGE SCALE GENOMIC DNA]</scope>
    <source>
        <strain evidence="5 6">HHU K3-1</strain>
    </source>
</reference>
<evidence type="ECO:0000256" key="3">
    <source>
        <dbReference type="SAM" id="MobiDB-lite"/>
    </source>
</evidence>
<evidence type="ECO:0000256" key="1">
    <source>
        <dbReference type="ARBA" id="ARBA00023125"/>
    </source>
</evidence>
<dbReference type="InterPro" id="IPR011109">
    <property type="entry name" value="DNA_bind_recombinase_dom"/>
</dbReference>
<gene>
    <name evidence="5" type="ORF">HUV48_13615</name>
</gene>
<dbReference type="PANTHER" id="PTHR30461">
    <property type="entry name" value="DNA-INVERTASE FROM LAMBDOID PROPHAGE"/>
    <property type="match status" value="1"/>
</dbReference>
<dbReference type="EMBL" id="JABWGV010000008">
    <property type="protein sequence ID" value="NVD46046.1"/>
    <property type="molecule type" value="Genomic_DNA"/>
</dbReference>
<evidence type="ECO:0000256" key="2">
    <source>
        <dbReference type="ARBA" id="ARBA00023172"/>
    </source>
</evidence>
<dbReference type="Pfam" id="PF07508">
    <property type="entry name" value="Recombinase"/>
    <property type="match status" value="1"/>
</dbReference>
<proteinExistence type="predicted"/>
<feature type="region of interest" description="Disordered" evidence="3">
    <location>
        <begin position="112"/>
        <end position="132"/>
    </location>
</feature>
<evidence type="ECO:0000259" key="4">
    <source>
        <dbReference type="Pfam" id="PF07508"/>
    </source>
</evidence>
<organism evidence="5 6">
    <name type="scientific">Qipengyuania atrilutea</name>
    <dbReference type="NCBI Taxonomy" id="2744473"/>
    <lineage>
        <taxon>Bacteria</taxon>
        <taxon>Pseudomonadati</taxon>
        <taxon>Pseudomonadota</taxon>
        <taxon>Alphaproteobacteria</taxon>
        <taxon>Sphingomonadales</taxon>
        <taxon>Erythrobacteraceae</taxon>
        <taxon>Qipengyuania</taxon>
    </lineage>
</organism>
<dbReference type="Proteomes" id="UP000561438">
    <property type="component" value="Unassembled WGS sequence"/>
</dbReference>
<sequence>MDRAQLVKRWEKARAGPVTELERDGYRTKPQKNASGPKRGGCTYRRGTLYHLLSNRIYRGMIVHKGEAFEGEHEPIINAALFGKVQAKLKANASGSSRRRAADQPSLLIGLVSDSEGRPMTPSHSGKSRKTQRYRYYVTRPDALNGTPAERVPAADLEGAVCSALAEKLADRAFILDLLRDGVDADELQRVLAQADLTAAALRSGPATEKAEVIGRLINTVRVEASGVIIALDPAGAASALGINELKCDRQVFTITLPMVRVRKGHRLKLVVPGPDTDPAPPKRDPKLLSLITDALQARDLILENPQLSVRALAEREGRCRTRLARLVSLSCLCPDIITLVVEGRQPAELTAKLLGRTQLPFCRAEQRRVLCIN</sequence>
<keyword evidence="6" id="KW-1185">Reference proteome</keyword>
<evidence type="ECO:0000313" key="6">
    <source>
        <dbReference type="Proteomes" id="UP000561438"/>
    </source>
</evidence>
<dbReference type="InterPro" id="IPR038109">
    <property type="entry name" value="DNA_bind_recomb_sf"/>
</dbReference>
<name>A0A850H5U9_9SPHN</name>